<sequence length="147" mass="16064">MAQPIWGHSPMLFPDYADLVTVTAAGADRNLPEEWLRAAVERAFGGPAGRLLLRGLLHLRPTDAPGGVAGWDLAGRGDGWVRIESSSPLLTCHIVVQVEGDEVAAATLVRYGGELGARRWRRLARHHRRLMRALLRRAARALAPLPV</sequence>
<evidence type="ECO:0008006" key="3">
    <source>
        <dbReference type="Google" id="ProtNLM"/>
    </source>
</evidence>
<evidence type="ECO:0000313" key="2">
    <source>
        <dbReference type="Proteomes" id="UP001596512"/>
    </source>
</evidence>
<evidence type="ECO:0000313" key="1">
    <source>
        <dbReference type="EMBL" id="MFC7618341.1"/>
    </source>
</evidence>
<keyword evidence="2" id="KW-1185">Reference proteome</keyword>
<dbReference type="Proteomes" id="UP001596512">
    <property type="component" value="Unassembled WGS sequence"/>
</dbReference>
<gene>
    <name evidence="1" type="ORF">ACFQV2_38210</name>
</gene>
<protein>
    <recommendedName>
        <fullName evidence="3">DUF2867 domain-containing protein</fullName>
    </recommendedName>
</protein>
<dbReference type="EMBL" id="JBHTEY010000004">
    <property type="protein sequence ID" value="MFC7618341.1"/>
    <property type="molecule type" value="Genomic_DNA"/>
</dbReference>
<proteinExistence type="predicted"/>
<name>A0ABW2TYE1_9PSEU</name>
<accession>A0ABW2TYE1</accession>
<reference evidence="2" key="1">
    <citation type="journal article" date="2019" name="Int. J. Syst. Evol. Microbiol.">
        <title>The Global Catalogue of Microorganisms (GCM) 10K type strain sequencing project: providing services to taxonomists for standard genome sequencing and annotation.</title>
        <authorList>
            <consortium name="The Broad Institute Genomics Platform"/>
            <consortium name="The Broad Institute Genome Sequencing Center for Infectious Disease"/>
            <person name="Wu L."/>
            <person name="Ma J."/>
        </authorList>
    </citation>
    <scope>NUCLEOTIDE SEQUENCE [LARGE SCALE GENOMIC DNA]</scope>
    <source>
        <strain evidence="2">JCM 17695</strain>
    </source>
</reference>
<organism evidence="1 2">
    <name type="scientific">Actinokineospora soli</name>
    <dbReference type="NCBI Taxonomy" id="1048753"/>
    <lineage>
        <taxon>Bacteria</taxon>
        <taxon>Bacillati</taxon>
        <taxon>Actinomycetota</taxon>
        <taxon>Actinomycetes</taxon>
        <taxon>Pseudonocardiales</taxon>
        <taxon>Pseudonocardiaceae</taxon>
        <taxon>Actinokineospora</taxon>
    </lineage>
</organism>
<comment type="caution">
    <text evidence="1">The sequence shown here is derived from an EMBL/GenBank/DDBJ whole genome shotgun (WGS) entry which is preliminary data.</text>
</comment>